<dbReference type="Gene3D" id="2.60.120.1140">
    <property type="entry name" value="Protein of unknown function DUF192"/>
    <property type="match status" value="1"/>
</dbReference>
<dbReference type="InterPro" id="IPR038695">
    <property type="entry name" value="Saro_0823-like_sf"/>
</dbReference>
<dbReference type="OrthoDB" id="9813379at2"/>
<protein>
    <recommendedName>
        <fullName evidence="3">DUF192 domain-containing protein</fullName>
    </recommendedName>
</protein>
<evidence type="ECO:0000313" key="2">
    <source>
        <dbReference type="Proteomes" id="UP000008922"/>
    </source>
</evidence>
<dbReference type="Pfam" id="PF02643">
    <property type="entry name" value="DUF192"/>
    <property type="match status" value="1"/>
</dbReference>
<dbReference type="InParanoid" id="E8N5F4"/>
<dbReference type="EMBL" id="AP012029">
    <property type="protein sequence ID" value="BAJ63668.1"/>
    <property type="molecule type" value="Genomic_DNA"/>
</dbReference>
<accession>E8N5F4</accession>
<evidence type="ECO:0008006" key="3">
    <source>
        <dbReference type="Google" id="ProtNLM"/>
    </source>
</evidence>
<dbReference type="eggNOG" id="COG1430">
    <property type="taxonomic scope" value="Bacteria"/>
</dbReference>
<dbReference type="STRING" id="926569.ANT_16420"/>
<dbReference type="InterPro" id="IPR003795">
    <property type="entry name" value="DUF192"/>
</dbReference>
<dbReference type="Proteomes" id="UP000008922">
    <property type="component" value="Chromosome"/>
</dbReference>
<organism evidence="1 2">
    <name type="scientific">Anaerolinea thermophila (strain DSM 14523 / JCM 11388 / NBRC 100420 / UNI-1)</name>
    <dbReference type="NCBI Taxonomy" id="926569"/>
    <lineage>
        <taxon>Bacteria</taxon>
        <taxon>Bacillati</taxon>
        <taxon>Chloroflexota</taxon>
        <taxon>Anaerolineae</taxon>
        <taxon>Anaerolineales</taxon>
        <taxon>Anaerolineaceae</taxon>
        <taxon>Anaerolinea</taxon>
    </lineage>
</organism>
<proteinExistence type="predicted"/>
<dbReference type="RefSeq" id="WP_013560048.1">
    <property type="nucleotide sequence ID" value="NC_014960.1"/>
</dbReference>
<sequence length="121" mass="13890">MLVRVINHTHPYSPWITAKYCDRFFCRLKGLMFSSALDEKEGLLLVEAGDSRIGASIHMLFMRFDIGAVWINSSMKVVDQKLAHRWQSNLMPSAPAKYILEVHPSQLKNFHIGDEISFEPL</sequence>
<keyword evidence="2" id="KW-1185">Reference proteome</keyword>
<dbReference type="KEGG" id="atm:ANT_16420"/>
<reference evidence="1 2" key="1">
    <citation type="submission" date="2010-12" db="EMBL/GenBank/DDBJ databases">
        <title>Whole genome sequence of Anaerolinea thermophila UNI-1.</title>
        <authorList>
            <person name="Narita-Yamada S."/>
            <person name="Kishi E."/>
            <person name="Watanabe Y."/>
            <person name="Takasaki K."/>
            <person name="Ankai A."/>
            <person name="Oguchi A."/>
            <person name="Fukui S."/>
            <person name="Takahashi M."/>
            <person name="Yashiro I."/>
            <person name="Hosoyama A."/>
            <person name="Sekiguchi Y."/>
            <person name="Hanada S."/>
            <person name="Fujita N."/>
        </authorList>
    </citation>
    <scope>NUCLEOTIDE SEQUENCE [LARGE SCALE GENOMIC DNA]</scope>
    <source>
        <strain evidence="2">DSM 14523 / JCM 11388 / NBRC 100420 / UNI-1</strain>
    </source>
</reference>
<dbReference type="AlphaFoldDB" id="E8N5F4"/>
<dbReference type="HOGENOM" id="CLU_097039_4_2_0"/>
<gene>
    <name evidence="1" type="ordered locus">ANT_16420</name>
</gene>
<evidence type="ECO:0000313" key="1">
    <source>
        <dbReference type="EMBL" id="BAJ63668.1"/>
    </source>
</evidence>
<name>E8N5F4_ANATU</name>